<dbReference type="GeneID" id="30069037"/>
<dbReference type="OrthoDB" id="419598at2759"/>
<name>W7MYV5_GIBM7</name>
<gene>
    <name evidence="2" type="ORF">FVEG_11527</name>
</gene>
<feature type="compositionally biased region" description="Basic and acidic residues" evidence="1">
    <location>
        <begin position="186"/>
        <end position="199"/>
    </location>
</feature>
<dbReference type="RefSeq" id="XP_018759151.1">
    <property type="nucleotide sequence ID" value="XM_018900818.1"/>
</dbReference>
<evidence type="ECO:0000256" key="1">
    <source>
        <dbReference type="SAM" id="MobiDB-lite"/>
    </source>
</evidence>
<evidence type="ECO:0000313" key="3">
    <source>
        <dbReference type="Proteomes" id="UP000009096"/>
    </source>
</evidence>
<dbReference type="EMBL" id="DS022258">
    <property type="protein sequence ID" value="EWG52960.1"/>
    <property type="molecule type" value="Genomic_DNA"/>
</dbReference>
<dbReference type="STRING" id="334819.W7MYV5"/>
<keyword evidence="3" id="KW-1185">Reference proteome</keyword>
<protein>
    <submittedName>
        <fullName evidence="2">Uncharacterized protein</fullName>
    </submittedName>
</protein>
<proteinExistence type="predicted"/>
<accession>W7MYV5</accession>
<dbReference type="EMBL" id="CM000584">
    <property type="protein sequence ID" value="EWG52960.1"/>
    <property type="molecule type" value="Genomic_DNA"/>
</dbReference>
<dbReference type="KEGG" id="fvr:FVEG_11527"/>
<feature type="region of interest" description="Disordered" evidence="1">
    <location>
        <begin position="186"/>
        <end position="209"/>
    </location>
</feature>
<evidence type="ECO:0000313" key="2">
    <source>
        <dbReference type="EMBL" id="EWG52960.1"/>
    </source>
</evidence>
<sequence>MHILLLCSSNHNSARIIQSALSRNFTISFLTPQTSQVPHHASVTLVNGLPASQHDLEMALQTPKPPEAVILAFYNTHVLEAVTHNLVRALKAIQTAKANEEKETVAMPLRLVFIQSNAMQLEADGYKRVDRIVRESGLPFDLAQCPRLAGQLPATIRTSPEQGRVAAWLATVKKKKARMAHFPQDKAWRTSPMEEHGREQPGVGDVKLT</sequence>
<dbReference type="Proteomes" id="UP000009096">
    <property type="component" value="Chromosome 7"/>
</dbReference>
<dbReference type="AlphaFoldDB" id="W7MYV5"/>
<reference evidence="2 3" key="1">
    <citation type="journal article" date="2010" name="Nature">
        <title>Comparative genomics reveals mobile pathogenicity chromosomes in Fusarium.</title>
        <authorList>
            <person name="Ma L.J."/>
            <person name="van der Does H.C."/>
            <person name="Borkovich K.A."/>
            <person name="Coleman J.J."/>
            <person name="Daboussi M.J."/>
            <person name="Di Pietro A."/>
            <person name="Dufresne M."/>
            <person name="Freitag M."/>
            <person name="Grabherr M."/>
            <person name="Henrissat B."/>
            <person name="Houterman P.M."/>
            <person name="Kang S."/>
            <person name="Shim W.B."/>
            <person name="Woloshuk C."/>
            <person name="Xie X."/>
            <person name="Xu J.R."/>
            <person name="Antoniw J."/>
            <person name="Baker S.E."/>
            <person name="Bluhm B.H."/>
            <person name="Breakspear A."/>
            <person name="Brown D.W."/>
            <person name="Butchko R.A."/>
            <person name="Chapman S."/>
            <person name="Coulson R."/>
            <person name="Coutinho P.M."/>
            <person name="Danchin E.G."/>
            <person name="Diener A."/>
            <person name="Gale L.R."/>
            <person name="Gardiner D.M."/>
            <person name="Goff S."/>
            <person name="Hammond-Kosack K.E."/>
            <person name="Hilburn K."/>
            <person name="Hua-Van A."/>
            <person name="Jonkers W."/>
            <person name="Kazan K."/>
            <person name="Kodira C.D."/>
            <person name="Koehrsen M."/>
            <person name="Kumar L."/>
            <person name="Lee Y.H."/>
            <person name="Li L."/>
            <person name="Manners J.M."/>
            <person name="Miranda-Saavedra D."/>
            <person name="Mukherjee M."/>
            <person name="Park G."/>
            <person name="Park J."/>
            <person name="Park S.Y."/>
            <person name="Proctor R.H."/>
            <person name="Regev A."/>
            <person name="Ruiz-Roldan M.C."/>
            <person name="Sain D."/>
            <person name="Sakthikumar S."/>
            <person name="Sykes S."/>
            <person name="Schwartz D.C."/>
            <person name="Turgeon B.G."/>
            <person name="Wapinski I."/>
            <person name="Yoder O."/>
            <person name="Young S."/>
            <person name="Zeng Q."/>
            <person name="Zhou S."/>
            <person name="Galagan J."/>
            <person name="Cuomo C.A."/>
            <person name="Kistler H.C."/>
            <person name="Rep M."/>
        </authorList>
    </citation>
    <scope>NUCLEOTIDE SEQUENCE [LARGE SCALE GENOMIC DNA]</scope>
    <source>
        <strain evidence="3">M3125 / FGSC 7600</strain>
    </source>
</reference>
<organism evidence="2 3">
    <name type="scientific">Gibberella moniliformis (strain M3125 / FGSC 7600)</name>
    <name type="common">Maize ear and stalk rot fungus</name>
    <name type="synonym">Fusarium verticillioides</name>
    <dbReference type="NCBI Taxonomy" id="334819"/>
    <lineage>
        <taxon>Eukaryota</taxon>
        <taxon>Fungi</taxon>
        <taxon>Dikarya</taxon>
        <taxon>Ascomycota</taxon>
        <taxon>Pezizomycotina</taxon>
        <taxon>Sordariomycetes</taxon>
        <taxon>Hypocreomycetidae</taxon>
        <taxon>Hypocreales</taxon>
        <taxon>Nectriaceae</taxon>
        <taxon>Fusarium</taxon>
        <taxon>Fusarium fujikuroi species complex</taxon>
    </lineage>
</organism>
<dbReference type="VEuPathDB" id="FungiDB:FVEG_11527"/>